<dbReference type="GeneTree" id="ENSGT00940000157519"/>
<proteinExistence type="predicted"/>
<reference evidence="2 3" key="1">
    <citation type="submission" date="2012-03" db="EMBL/GenBank/DDBJ databases">
        <title>Whole Genome Assembly of Papio anubis.</title>
        <authorList>
            <person name="Liu Y.L."/>
            <person name="Abraham K.A."/>
            <person name="Akbar H.A."/>
            <person name="Ali S.A."/>
            <person name="Anosike U.A."/>
            <person name="Aqrawi P.A."/>
            <person name="Arias F.A."/>
            <person name="Attaway T.A."/>
            <person name="Awwad R.A."/>
            <person name="Babu C.B."/>
            <person name="Bandaranaike D.B."/>
            <person name="Battles P.B."/>
            <person name="Bell A.B."/>
            <person name="Beltran B.B."/>
            <person name="Berhane-Mersha D.B."/>
            <person name="Bess C.B."/>
            <person name="Bickham C.B."/>
            <person name="Bolden T.B."/>
            <person name="Carter K.C."/>
            <person name="Chau D.C."/>
            <person name="Chavez A.C."/>
            <person name="Clerc-Blankenburg K.C."/>
            <person name="Coyle M.C."/>
            <person name="Dao M.D."/>
            <person name="Davila M.L.D."/>
            <person name="Davy-Carroll L.D."/>
            <person name="Denson S.D."/>
            <person name="Dinh H.D."/>
            <person name="Fernandez S.F."/>
            <person name="Fernando P.F."/>
            <person name="Forbes L.F."/>
            <person name="Francis C.F."/>
            <person name="Francisco L.F."/>
            <person name="Fu Q.F."/>
            <person name="Garcia-Iii R.G."/>
            <person name="Garrett T.G."/>
            <person name="Gross S.G."/>
            <person name="Gubbala S.G."/>
            <person name="Hirani K.H."/>
            <person name="Hogues M.H."/>
            <person name="Hollins B.H."/>
            <person name="Jackson L.J."/>
            <person name="Javaid M.J."/>
            <person name="Jhangiani S.J."/>
            <person name="Johnson A.J."/>
            <person name="Johnson B.J."/>
            <person name="Jones J.J."/>
            <person name="Joshi V.J."/>
            <person name="Kalu J.K."/>
            <person name="Khan N.K."/>
            <person name="Korchina V.K."/>
            <person name="Kovar C.K."/>
            <person name="Lago L.L."/>
            <person name="Lara F.L."/>
            <person name="Le T.-K.L."/>
            <person name="Lee S.L."/>
            <person name="Legall-Iii F.L."/>
            <person name="Lemon S.L."/>
            <person name="Liu J.L."/>
            <person name="Liu Y.-S.L."/>
            <person name="Liyanage D.L."/>
            <person name="Lopez J.L."/>
            <person name="Lorensuhewa L.L."/>
            <person name="Mata R.M."/>
            <person name="Mathew T.M."/>
            <person name="Mercado C.M."/>
            <person name="Mercado I.M."/>
            <person name="Morales K.M."/>
            <person name="Morgan M.M."/>
            <person name="Munidasa M.M."/>
            <person name="Ngo D.N."/>
            <person name="Nguyen L.N."/>
            <person name="Nguyen T.N."/>
            <person name="Nguyen N.N."/>
            <person name="Obregon M.O."/>
            <person name="Okwuonu G.O."/>
            <person name="Ongeri F.O."/>
            <person name="Onwere C.O."/>
            <person name="Osifeso I.O."/>
            <person name="Parra A.P."/>
            <person name="Patil S.P."/>
            <person name="Perez A.P."/>
            <person name="Perez Y.P."/>
            <person name="Pham C.P."/>
            <person name="Pu L.-L.P."/>
            <person name="Puazo M.P."/>
            <person name="Quiroz J.Q."/>
            <person name="Rouhana J.R."/>
            <person name="Ruiz M.R."/>
            <person name="Ruiz S.-J.R."/>
            <person name="Saada N.S."/>
            <person name="Santibanez J.S."/>
            <person name="Scheel M.S."/>
            <person name="Schneider B.S."/>
            <person name="Simmons D.S."/>
            <person name="Sisson I.S."/>
            <person name="Tang L.-Y.T."/>
            <person name="Thornton R.T."/>
            <person name="Tisius J.T."/>
            <person name="Toledanes G.T."/>
            <person name="Trejos Z.T."/>
            <person name="Usmani K.U."/>
            <person name="Varghese R.V."/>
            <person name="Vattathil S.V."/>
            <person name="Vee V.V."/>
            <person name="Walker D.W."/>
            <person name="Weissenberger G.W."/>
            <person name="White C.W."/>
            <person name="Williams A.W."/>
            <person name="Woodworth J.W."/>
            <person name="Wright R.W."/>
            <person name="Zhu Y.Z."/>
            <person name="Han Y.H."/>
            <person name="Newsham I.N."/>
            <person name="Nazareth L.N."/>
            <person name="Worley K.W."/>
            <person name="Muzny D.M."/>
            <person name="Rogers J.R."/>
            <person name="Gibbs R.G."/>
        </authorList>
    </citation>
    <scope>NUCLEOTIDE SEQUENCE [LARGE SCALE GENOMIC DNA]</scope>
</reference>
<dbReference type="Bgee" id="ENSPANG00000019854">
    <property type="expression patterns" value="Expressed in mesenteric lymph node and 68 other cell types or tissues"/>
</dbReference>
<accession>A0A2I3LH98</accession>
<name>A0A2I3LH98_PAPAN</name>
<sequence>MEEDDSYVPSDLTAEERQELENIRRRKQELLADIQRLKDEIAEVANEIENLGSTEESFSFCYFF</sequence>
<feature type="coiled-coil region" evidence="1">
    <location>
        <begin position="13"/>
        <end position="54"/>
    </location>
</feature>
<organism evidence="2 3">
    <name type="scientific">Papio anubis</name>
    <name type="common">Olive baboon</name>
    <dbReference type="NCBI Taxonomy" id="9555"/>
    <lineage>
        <taxon>Eukaryota</taxon>
        <taxon>Metazoa</taxon>
        <taxon>Chordata</taxon>
        <taxon>Craniata</taxon>
        <taxon>Vertebrata</taxon>
        <taxon>Euteleostomi</taxon>
        <taxon>Mammalia</taxon>
        <taxon>Eutheria</taxon>
        <taxon>Euarchontoglires</taxon>
        <taxon>Primates</taxon>
        <taxon>Haplorrhini</taxon>
        <taxon>Catarrhini</taxon>
        <taxon>Cercopithecidae</taxon>
        <taxon>Cercopithecinae</taxon>
        <taxon>Papio</taxon>
    </lineage>
</organism>
<reference evidence="2" key="2">
    <citation type="submission" date="2025-08" db="UniProtKB">
        <authorList>
            <consortium name="Ensembl"/>
        </authorList>
    </citation>
    <scope>IDENTIFICATION</scope>
</reference>
<dbReference type="Proteomes" id="UP000028761">
    <property type="component" value="Chromosome 17"/>
</dbReference>
<gene>
    <name evidence="2" type="primary">CYTH1</name>
</gene>
<keyword evidence="3" id="KW-1185">Reference proteome</keyword>
<dbReference type="Ensembl" id="ENSPANT00000044229.2">
    <property type="protein sequence ID" value="ENSPANP00000022811.1"/>
    <property type="gene ID" value="ENSPANG00000019854.3"/>
</dbReference>
<reference evidence="2" key="3">
    <citation type="submission" date="2025-09" db="UniProtKB">
        <authorList>
            <consortium name="Ensembl"/>
        </authorList>
    </citation>
    <scope>IDENTIFICATION</scope>
</reference>
<dbReference type="ExpressionAtlas" id="A0A2I3LH98">
    <property type="expression patterns" value="baseline"/>
</dbReference>
<dbReference type="SMR" id="A0A2I3LH98"/>
<keyword evidence="1" id="KW-0175">Coiled coil</keyword>
<dbReference type="AlphaFoldDB" id="A0A2I3LH98"/>
<protein>
    <submittedName>
        <fullName evidence="2">Cytohesin 1</fullName>
    </submittedName>
</protein>
<evidence type="ECO:0000313" key="2">
    <source>
        <dbReference type="Ensembl" id="ENSPANP00000022811.1"/>
    </source>
</evidence>
<evidence type="ECO:0000313" key="3">
    <source>
        <dbReference type="Proteomes" id="UP000028761"/>
    </source>
</evidence>
<evidence type="ECO:0000256" key="1">
    <source>
        <dbReference type="SAM" id="Coils"/>
    </source>
</evidence>